<feature type="domain" description="Alanine dehydrogenase/pyridine nucleotide transhydrogenase N-terminal" evidence="6">
    <location>
        <begin position="37"/>
        <end position="169"/>
    </location>
</feature>
<keyword evidence="8" id="KW-1185">Reference proteome</keyword>
<evidence type="ECO:0000256" key="4">
    <source>
        <dbReference type="ARBA" id="ARBA00023027"/>
    </source>
</evidence>
<evidence type="ECO:0000256" key="1">
    <source>
        <dbReference type="ARBA" id="ARBA00005689"/>
    </source>
</evidence>
<dbReference type="GO" id="GO:0005886">
    <property type="term" value="C:plasma membrane"/>
    <property type="evidence" value="ECO:0007669"/>
    <property type="project" value="TreeGrafter"/>
</dbReference>
<dbReference type="Pfam" id="PF05222">
    <property type="entry name" value="AlaDh_PNT_N"/>
    <property type="match status" value="1"/>
</dbReference>
<keyword evidence="4" id="KW-0520">NAD</keyword>
<dbReference type="Gene3D" id="3.40.50.720">
    <property type="entry name" value="NAD(P)-binding Rossmann-like Domain"/>
    <property type="match status" value="2"/>
</dbReference>
<dbReference type="CDD" id="cd05305">
    <property type="entry name" value="L-AlaDH"/>
    <property type="match status" value="1"/>
</dbReference>
<accession>A0A1I2GHM3</accession>
<dbReference type="AlphaFoldDB" id="A0A1I2GHM3"/>
<reference evidence="7 8" key="1">
    <citation type="submission" date="2016-10" db="EMBL/GenBank/DDBJ databases">
        <authorList>
            <person name="de Groot N.N."/>
        </authorList>
    </citation>
    <scope>NUCLEOTIDE SEQUENCE [LARGE SCALE GENOMIC DNA]</scope>
    <source>
        <strain>GEY</strain>
        <strain evidence="8">DSM 9560</strain>
    </source>
</reference>
<evidence type="ECO:0000259" key="6">
    <source>
        <dbReference type="SMART" id="SM01003"/>
    </source>
</evidence>
<dbReference type="GO" id="GO:0000286">
    <property type="term" value="F:alanine dehydrogenase activity"/>
    <property type="evidence" value="ECO:0007669"/>
    <property type="project" value="UniProtKB-EC"/>
</dbReference>
<dbReference type="SMART" id="SM01002">
    <property type="entry name" value="AlaDh_PNT_C"/>
    <property type="match status" value="1"/>
</dbReference>
<dbReference type="SUPFAM" id="SSF51735">
    <property type="entry name" value="NAD(P)-binding Rossmann-fold domains"/>
    <property type="match status" value="1"/>
</dbReference>
<evidence type="ECO:0000313" key="8">
    <source>
        <dbReference type="Proteomes" id="UP000199513"/>
    </source>
</evidence>
<comment type="similarity">
    <text evidence="1">Belongs to the AlaDH/PNT family.</text>
</comment>
<dbReference type="Proteomes" id="UP000199513">
    <property type="component" value="Unassembled WGS sequence"/>
</dbReference>
<dbReference type="InterPro" id="IPR007886">
    <property type="entry name" value="AlaDH/PNT_N"/>
</dbReference>
<dbReference type="PROSITE" id="PS00837">
    <property type="entry name" value="ALADH_PNT_2"/>
    <property type="match status" value="1"/>
</dbReference>
<evidence type="ECO:0000259" key="5">
    <source>
        <dbReference type="SMART" id="SM01002"/>
    </source>
</evidence>
<keyword evidence="3" id="KW-0560">Oxidoreductase</keyword>
<organism evidence="7 8">
    <name type="scientific">Thermoflexibacter ruber</name>
    <dbReference type="NCBI Taxonomy" id="1003"/>
    <lineage>
        <taxon>Bacteria</taxon>
        <taxon>Pseudomonadati</taxon>
        <taxon>Bacteroidota</taxon>
        <taxon>Cytophagia</taxon>
        <taxon>Cytophagales</taxon>
        <taxon>Thermoflexibacteraceae</taxon>
        <taxon>Thermoflexibacter</taxon>
    </lineage>
</organism>
<protein>
    <recommendedName>
        <fullName evidence="2">alanine dehydrogenase</fullName>
        <ecNumber evidence="2">1.4.1.1</ecNumber>
    </recommendedName>
</protein>
<dbReference type="InterPro" id="IPR007698">
    <property type="entry name" value="AlaDH/PNT_NAD(H)-bd"/>
</dbReference>
<dbReference type="STRING" id="1003.SAMN04488541_101895"/>
<dbReference type="InterPro" id="IPR008143">
    <property type="entry name" value="Ala_DH/PNT_CS2"/>
</dbReference>
<dbReference type="EC" id="1.4.1.1" evidence="2"/>
<dbReference type="InterPro" id="IPR036291">
    <property type="entry name" value="NAD(P)-bd_dom_sf"/>
</dbReference>
<dbReference type="EMBL" id="FONY01000018">
    <property type="protein sequence ID" value="SFF17085.1"/>
    <property type="molecule type" value="Genomic_DNA"/>
</dbReference>
<proteinExistence type="inferred from homology"/>
<evidence type="ECO:0000256" key="2">
    <source>
        <dbReference type="ARBA" id="ARBA00012897"/>
    </source>
</evidence>
<dbReference type="PANTHER" id="PTHR42795">
    <property type="entry name" value="ALANINE DEHYDROGENASE"/>
    <property type="match status" value="1"/>
</dbReference>
<evidence type="ECO:0000313" key="7">
    <source>
        <dbReference type="EMBL" id="SFF17085.1"/>
    </source>
</evidence>
<dbReference type="InterPro" id="IPR008141">
    <property type="entry name" value="Ala_DH"/>
</dbReference>
<gene>
    <name evidence="7" type="ORF">SAMN04488541_101895</name>
</gene>
<dbReference type="SMART" id="SM01003">
    <property type="entry name" value="AlaDh_PNT_N"/>
    <property type="match status" value="1"/>
</dbReference>
<dbReference type="Pfam" id="PF01262">
    <property type="entry name" value="AlaDh_PNT_C"/>
    <property type="match status" value="1"/>
</dbReference>
<name>A0A1I2GHM3_9BACT</name>
<dbReference type="RefSeq" id="WP_177217351.1">
    <property type="nucleotide sequence ID" value="NZ_FONY01000018.1"/>
</dbReference>
<dbReference type="GO" id="GO:0042853">
    <property type="term" value="P:L-alanine catabolic process"/>
    <property type="evidence" value="ECO:0007669"/>
    <property type="project" value="InterPro"/>
</dbReference>
<dbReference type="PANTHER" id="PTHR42795:SF1">
    <property type="entry name" value="ALANINE DEHYDROGENASE"/>
    <property type="match status" value="1"/>
</dbReference>
<sequence length="408" mass="44395">MSKLATDVKKIVEEHSLYYPQEQLLEVIKDKKQLVIGIPKELFDENRIALRPESVAILTSRGHEVFVEAGAGILSHYDDQDYSEAGAKIVYSPEEVYSAELILKVAPPSLEEIGYMKPKTAIISAIHLAEVKADYLKALNKKKITAIGYEFLEDELGNLPLIRAMSEIAGNVAVSIAAEYLTASHGGKGIIFGGITGVPPTKVLIIGAGTVAEYAARTAIGMGAVVKVFDDNLNKLRRLKHSLGKVDLFTSTFERSTLARALKTTNVAIGALRSNDGRSICVVTEEMVREMRPGSVIIDVSIDNGGCFETSEPTTHQNPVYKKYGVIHYCVPNVASRVPRTATKAISNILTPILLHTAELGGVDEMIFANKGFAKGVYSYSGEITNEAISRKFGMKYKELSLIIAAMM</sequence>
<feature type="domain" description="Alanine dehydrogenase/pyridine nucleotide transhydrogenase NAD(H)-binding" evidence="5">
    <location>
        <begin position="181"/>
        <end position="330"/>
    </location>
</feature>
<evidence type="ECO:0000256" key="3">
    <source>
        <dbReference type="ARBA" id="ARBA00023002"/>
    </source>
</evidence>
<dbReference type="SUPFAM" id="SSF52283">
    <property type="entry name" value="Formate/glycerate dehydrogenase catalytic domain-like"/>
    <property type="match status" value="1"/>
</dbReference>